<sequence length="127" mass="14996">MLSILLALKMKEEEEEATIKKETIGTRIIQYKSSRPLGSSSGLTKKTYTDEEVAGLFNKIAKNMVPDTNAYKDVQNQIEKHYKNKVRLWMIEWLHTHFDTPWTILRFPWSYFSSCIELYSDIYCYQS</sequence>
<proteinExistence type="predicted"/>
<keyword evidence="2" id="KW-1185">Reference proteome</keyword>
<dbReference type="InterPro" id="IPR004158">
    <property type="entry name" value="DUF247_pln"/>
</dbReference>
<accession>A0A7J7FVN5</accession>
<name>A0A7J7FVN5_CAMSI</name>
<gene>
    <name evidence="1" type="ORF">HYC85_028520</name>
</gene>
<dbReference type="Pfam" id="PF03140">
    <property type="entry name" value="DUF247"/>
    <property type="match status" value="1"/>
</dbReference>
<reference evidence="1 2" key="2">
    <citation type="submission" date="2020-07" db="EMBL/GenBank/DDBJ databases">
        <title>Genome assembly of wild tea tree DASZ reveals pedigree and selection history of tea varieties.</title>
        <authorList>
            <person name="Zhang W."/>
        </authorList>
    </citation>
    <scope>NUCLEOTIDE SEQUENCE [LARGE SCALE GENOMIC DNA]</scope>
    <source>
        <strain evidence="2">cv. G240</strain>
        <tissue evidence="1">Leaf</tissue>
    </source>
</reference>
<evidence type="ECO:0000313" key="1">
    <source>
        <dbReference type="EMBL" id="KAF5932349.1"/>
    </source>
</evidence>
<protein>
    <submittedName>
        <fullName evidence="1">Uncharacterized protein</fullName>
    </submittedName>
</protein>
<dbReference type="AlphaFoldDB" id="A0A7J7FVN5"/>
<dbReference type="Proteomes" id="UP000593564">
    <property type="component" value="Unassembled WGS sequence"/>
</dbReference>
<dbReference type="EMBL" id="JACBKZ010000014">
    <property type="protein sequence ID" value="KAF5932349.1"/>
    <property type="molecule type" value="Genomic_DNA"/>
</dbReference>
<comment type="caution">
    <text evidence="1">The sequence shown here is derived from an EMBL/GenBank/DDBJ whole genome shotgun (WGS) entry which is preliminary data.</text>
</comment>
<reference evidence="2" key="1">
    <citation type="journal article" date="2020" name="Nat. Commun.">
        <title>Genome assembly of wild tea tree DASZ reveals pedigree and selection history of tea varieties.</title>
        <authorList>
            <person name="Zhang W."/>
            <person name="Zhang Y."/>
            <person name="Qiu H."/>
            <person name="Guo Y."/>
            <person name="Wan H."/>
            <person name="Zhang X."/>
            <person name="Scossa F."/>
            <person name="Alseekh S."/>
            <person name="Zhang Q."/>
            <person name="Wang P."/>
            <person name="Xu L."/>
            <person name="Schmidt M.H."/>
            <person name="Jia X."/>
            <person name="Li D."/>
            <person name="Zhu A."/>
            <person name="Guo F."/>
            <person name="Chen W."/>
            <person name="Ni D."/>
            <person name="Usadel B."/>
            <person name="Fernie A.R."/>
            <person name="Wen W."/>
        </authorList>
    </citation>
    <scope>NUCLEOTIDE SEQUENCE [LARGE SCALE GENOMIC DNA]</scope>
    <source>
        <strain evidence="2">cv. G240</strain>
    </source>
</reference>
<organism evidence="1 2">
    <name type="scientific">Camellia sinensis</name>
    <name type="common">Tea plant</name>
    <name type="synonym">Thea sinensis</name>
    <dbReference type="NCBI Taxonomy" id="4442"/>
    <lineage>
        <taxon>Eukaryota</taxon>
        <taxon>Viridiplantae</taxon>
        <taxon>Streptophyta</taxon>
        <taxon>Embryophyta</taxon>
        <taxon>Tracheophyta</taxon>
        <taxon>Spermatophyta</taxon>
        <taxon>Magnoliopsida</taxon>
        <taxon>eudicotyledons</taxon>
        <taxon>Gunneridae</taxon>
        <taxon>Pentapetalae</taxon>
        <taxon>asterids</taxon>
        <taxon>Ericales</taxon>
        <taxon>Theaceae</taxon>
        <taxon>Camellia</taxon>
    </lineage>
</organism>
<evidence type="ECO:0000313" key="2">
    <source>
        <dbReference type="Proteomes" id="UP000593564"/>
    </source>
</evidence>